<comment type="caution">
    <text evidence="2">The sequence shown here is derived from an EMBL/GenBank/DDBJ whole genome shotgun (WGS) entry which is preliminary data.</text>
</comment>
<dbReference type="Pfam" id="PF06506">
    <property type="entry name" value="PrpR_N"/>
    <property type="match status" value="1"/>
</dbReference>
<dbReference type="GO" id="GO:0005524">
    <property type="term" value="F:ATP binding"/>
    <property type="evidence" value="ECO:0007669"/>
    <property type="project" value="InterPro"/>
</dbReference>
<gene>
    <name evidence="2" type="ORF">LCY76_21415</name>
</gene>
<feature type="domain" description="Signal transduction response regulator propionate catabolism activator N-terminal" evidence="1">
    <location>
        <begin position="26"/>
        <end position="189"/>
    </location>
</feature>
<reference evidence="2" key="1">
    <citation type="submission" date="2021-09" db="EMBL/GenBank/DDBJ databases">
        <title>Genome analysis of Fictibacillus sp. KIGAM418 isolated from marine sediment.</title>
        <authorList>
            <person name="Seo M.-J."/>
            <person name="Cho E.-S."/>
            <person name="Hwang C.Y."/>
        </authorList>
    </citation>
    <scope>NUCLEOTIDE SEQUENCE</scope>
    <source>
        <strain evidence="2">KIGAM418</strain>
    </source>
</reference>
<evidence type="ECO:0000313" key="2">
    <source>
        <dbReference type="EMBL" id="MCK6259135.1"/>
    </source>
</evidence>
<accession>A0A9X2BFU1</accession>
<organism evidence="2 3">
    <name type="scientific">Fictibacillus marinisediminis</name>
    <dbReference type="NCBI Taxonomy" id="2878389"/>
    <lineage>
        <taxon>Bacteria</taxon>
        <taxon>Bacillati</taxon>
        <taxon>Bacillota</taxon>
        <taxon>Bacilli</taxon>
        <taxon>Bacillales</taxon>
        <taxon>Fictibacillaceae</taxon>
        <taxon>Fictibacillus</taxon>
    </lineage>
</organism>
<sequence length="359" mass="40539">MKMKTLFVAPYATMKNLIEECRKEQSELDVHIEVGNLQEGAIVAKHAEKQGFDVIISRGGTAKLIEEEVNIPVVDVHVSGYDMLRVLTLANDFNSKKAIVGFSNITMGAQAITDLLDISIEVFTIETEEETVPLIQQLKKEGYELIMGDVVTVNAASNNGLNGILIQSGKEAIMDSFQRAVSLCRLVKKKSYESAIQREILKLAQPDMLVLGENGSIVYENWTNFSKRPVSDQQLEDLRLQEYALHKTYYRLLKNGEEQLKITINTINITGIDYLVCFLESVYVNQQPSLEIHTITQRPFLIHHSQAMKDCLTQLLSMPAGGPMLFWGKMGQGRACWLNMFIMKVREIIHCLLPYLQLI</sequence>
<dbReference type="Gene3D" id="3.40.50.2300">
    <property type="match status" value="1"/>
</dbReference>
<keyword evidence="3" id="KW-1185">Reference proteome</keyword>
<dbReference type="GO" id="GO:0003677">
    <property type="term" value="F:DNA binding"/>
    <property type="evidence" value="ECO:0007669"/>
    <property type="project" value="InterPro"/>
</dbReference>
<dbReference type="Proteomes" id="UP001139011">
    <property type="component" value="Unassembled WGS sequence"/>
</dbReference>
<evidence type="ECO:0000313" key="3">
    <source>
        <dbReference type="Proteomes" id="UP001139011"/>
    </source>
</evidence>
<dbReference type="SUPFAM" id="SSF159800">
    <property type="entry name" value="PrpR receptor domain-like"/>
    <property type="match status" value="1"/>
</dbReference>
<dbReference type="GO" id="GO:0000156">
    <property type="term" value="F:phosphorelay response regulator activity"/>
    <property type="evidence" value="ECO:0007669"/>
    <property type="project" value="InterPro"/>
</dbReference>
<dbReference type="InterPro" id="IPR010524">
    <property type="entry name" value="Sig_transdc_resp-reg_PrpR_N"/>
</dbReference>
<dbReference type="Gene3D" id="3.40.50.10660">
    <property type="entry name" value="PrpR receptor domain-like"/>
    <property type="match status" value="1"/>
</dbReference>
<evidence type="ECO:0000259" key="1">
    <source>
        <dbReference type="Pfam" id="PF06506"/>
    </source>
</evidence>
<protein>
    <submittedName>
        <fullName evidence="2">PrpR N-terminal domain-containing protein</fullName>
    </submittedName>
</protein>
<dbReference type="RefSeq" id="WP_248254341.1">
    <property type="nucleotide sequence ID" value="NZ_JAIWJX010000002.1"/>
</dbReference>
<name>A0A9X2BFU1_9BACL</name>
<dbReference type="EMBL" id="JAIWJX010000002">
    <property type="protein sequence ID" value="MCK6259135.1"/>
    <property type="molecule type" value="Genomic_DNA"/>
</dbReference>
<proteinExistence type="predicted"/>
<dbReference type="AlphaFoldDB" id="A0A9X2BFU1"/>